<dbReference type="PANTHER" id="PTHR23079">
    <property type="entry name" value="RNA-DEPENDENT RNA POLYMERASE"/>
    <property type="match status" value="1"/>
</dbReference>
<keyword evidence="4" id="KW-1185">Reference proteome</keyword>
<comment type="similarity">
    <text evidence="1">Belongs to the RdRP family.</text>
</comment>
<comment type="catalytic activity">
    <reaction evidence="1">
        <text>RNA(n) + a ribonucleoside 5'-triphosphate = RNA(n+1) + diphosphate</text>
        <dbReference type="Rhea" id="RHEA:21248"/>
        <dbReference type="Rhea" id="RHEA-COMP:14527"/>
        <dbReference type="Rhea" id="RHEA-COMP:17342"/>
        <dbReference type="ChEBI" id="CHEBI:33019"/>
        <dbReference type="ChEBI" id="CHEBI:61557"/>
        <dbReference type="ChEBI" id="CHEBI:140395"/>
        <dbReference type="EC" id="2.7.7.48"/>
    </reaction>
</comment>
<dbReference type="PANTHER" id="PTHR23079:SF55">
    <property type="entry name" value="RNA-DIRECTED RNA POLYMERASE"/>
    <property type="match status" value="1"/>
</dbReference>
<name>A0A5M3N4X1_CONPW</name>
<dbReference type="EC" id="2.7.7.48" evidence="1"/>
<proteinExistence type="inferred from homology"/>
<dbReference type="AlphaFoldDB" id="A0A5M3N4X1"/>
<evidence type="ECO:0000259" key="2">
    <source>
        <dbReference type="Pfam" id="PF05183"/>
    </source>
</evidence>
<reference evidence="4" key="1">
    <citation type="journal article" date="2012" name="Science">
        <title>The Paleozoic origin of enzymatic lignin decomposition reconstructed from 31 fungal genomes.</title>
        <authorList>
            <person name="Floudas D."/>
            <person name="Binder M."/>
            <person name="Riley R."/>
            <person name="Barry K."/>
            <person name="Blanchette R.A."/>
            <person name="Henrissat B."/>
            <person name="Martinez A.T."/>
            <person name="Otillar R."/>
            <person name="Spatafora J.W."/>
            <person name="Yadav J.S."/>
            <person name="Aerts A."/>
            <person name="Benoit I."/>
            <person name="Boyd A."/>
            <person name="Carlson A."/>
            <person name="Copeland A."/>
            <person name="Coutinho P.M."/>
            <person name="de Vries R.P."/>
            <person name="Ferreira P."/>
            <person name="Findley K."/>
            <person name="Foster B."/>
            <person name="Gaskell J."/>
            <person name="Glotzer D."/>
            <person name="Gorecki P."/>
            <person name="Heitman J."/>
            <person name="Hesse C."/>
            <person name="Hori C."/>
            <person name="Igarashi K."/>
            <person name="Jurgens J.A."/>
            <person name="Kallen N."/>
            <person name="Kersten P."/>
            <person name="Kohler A."/>
            <person name="Kuees U."/>
            <person name="Kumar T.K.A."/>
            <person name="Kuo A."/>
            <person name="LaButti K."/>
            <person name="Larrondo L.F."/>
            <person name="Lindquist E."/>
            <person name="Ling A."/>
            <person name="Lombard V."/>
            <person name="Lucas S."/>
            <person name="Lundell T."/>
            <person name="Martin R."/>
            <person name="McLaughlin D.J."/>
            <person name="Morgenstern I."/>
            <person name="Morin E."/>
            <person name="Murat C."/>
            <person name="Nagy L.G."/>
            <person name="Nolan M."/>
            <person name="Ohm R.A."/>
            <person name="Patyshakuliyeva A."/>
            <person name="Rokas A."/>
            <person name="Ruiz-Duenas F.J."/>
            <person name="Sabat G."/>
            <person name="Salamov A."/>
            <person name="Samejima M."/>
            <person name="Schmutz J."/>
            <person name="Slot J.C."/>
            <person name="St John F."/>
            <person name="Stenlid J."/>
            <person name="Sun H."/>
            <person name="Sun S."/>
            <person name="Syed K."/>
            <person name="Tsang A."/>
            <person name="Wiebenga A."/>
            <person name="Young D."/>
            <person name="Pisabarro A."/>
            <person name="Eastwood D.C."/>
            <person name="Martin F."/>
            <person name="Cullen D."/>
            <person name="Grigoriev I.V."/>
            <person name="Hibbett D.S."/>
        </authorList>
    </citation>
    <scope>NUCLEOTIDE SEQUENCE [LARGE SCALE GENOMIC DNA]</scope>
    <source>
        <strain evidence="4">RWD-64-598 SS2</strain>
    </source>
</reference>
<dbReference type="GO" id="GO:0031380">
    <property type="term" value="C:nuclear RNA-directed RNA polymerase complex"/>
    <property type="evidence" value="ECO:0007669"/>
    <property type="project" value="TreeGrafter"/>
</dbReference>
<sequence length="1218" mass="137800">MDIHMRNVSGFFSASDVDIKIGLAKILHKHPYPTTRFLNFNVDLWQGKLRGQGILTIPNAKYGERFLEGYASKGLVVKGGRIKFSRGHRPPSEAKVNMLKDTSWQDPLETRRERDRIARDSSELKVQAFSFGKFCRDGSFSEEVVPGGAAVIACDRSRKELRLSIATGAHEHDDDLGLSDFTASLFGDQKLLVSYKLSGVESLVIDSDASNYCVFIRARAPPSISRHRSAGLFGSTPQSQRLSSLIHGADMPPGCHSLRVTFSNQSDFTAFTLRCKRLTVRQDYKSSITIHENTWSAAAQNDLDRFLAPIWFPLAWEVAKAVSSSVLSTREVMSIQQDITALEREDRENASRIFQRFTFFIEEFAERRTTNRLVRLRRRQRKDIQISTSDPSSLSRALRSARKTVQMELATPFGPLSALPPVNSYDAYHLIFTPTTQILEGPLPDQSNSVLRRFGHHECFLRVSFQDENCAPLRRDFEWSISELMKSRFRPKFLKGHRVAGRKFEFLGYSMSGLREHSVWFVAPFQNDRGEWLNAAAIRNLLGDFSELLKRPARLGARWSQAFSTTDPSVVLRQEEIFRVDDIISPRSKKVMTDGCSSISPDLARNIWEKLRTDRRQLSSLKNPPSAFQFRLGGAKGVVVQNPDLEGKVVCLRPSQLKFEGSELTFDVQSHSRSRPMYLNRPLIALLEHVAASGLVTRVLKLQHDDIMEAQGVRSSFKDASKMLEVHGLGAPFRLGSLFHNLSSELNLHVWTSETPRGLRNEIIIDAMRCISTHALRELKYRAHIRVPGSYTLMGVSDEWDCLNPGEIFATVRDYRTGVYHAIEGPVAVTRSPQIHPGDIQVVKAVRRPELEHLTNVIVFSTRGDRPLPNYLGGGDLDGDDFNLILDENLFPTYNRIPGSYVSLPIKETPHICGVEDVVDFIFDYFESDLVGLISIAHLRFADLGDPDSQECMTLAELASQAVDFPKTGTPVQFEDLPRFPDTIKPDFLAKEGEDPHQNSRFYKSPKLLGRLFRRIPLDDWMPEAGKSRSPFDITSILTAFDRIPLEDYGLPPLGRPREDTLQEMQWLLEAYCDELQIIAQAHTVSRNQEDFISEAELVSGTILANWSDHRKRREAVNAMNLQTQNLTSRLRLALRPRRDETDTEDGESSTYYWSSCEIEEEDSSFMAAEAFIRAWAAVWVAEVSLQETSGKAFGSQSFGLIALGRMLDIAKRERQNL</sequence>
<dbReference type="InterPro" id="IPR007855">
    <property type="entry name" value="RDRP"/>
</dbReference>
<dbReference type="InterPro" id="IPR057596">
    <property type="entry name" value="RDRP_core"/>
</dbReference>
<dbReference type="GO" id="GO:0030422">
    <property type="term" value="P:siRNA processing"/>
    <property type="evidence" value="ECO:0007669"/>
    <property type="project" value="TreeGrafter"/>
</dbReference>
<dbReference type="KEGG" id="cput:CONPUDRAFT_114545"/>
<dbReference type="GeneID" id="19199088"/>
<evidence type="ECO:0000313" key="4">
    <source>
        <dbReference type="Proteomes" id="UP000053558"/>
    </source>
</evidence>
<organism evidence="3 4">
    <name type="scientific">Coniophora puteana (strain RWD-64-598)</name>
    <name type="common">Brown rot fungus</name>
    <dbReference type="NCBI Taxonomy" id="741705"/>
    <lineage>
        <taxon>Eukaryota</taxon>
        <taxon>Fungi</taxon>
        <taxon>Dikarya</taxon>
        <taxon>Basidiomycota</taxon>
        <taxon>Agaricomycotina</taxon>
        <taxon>Agaricomycetes</taxon>
        <taxon>Agaricomycetidae</taxon>
        <taxon>Boletales</taxon>
        <taxon>Coniophorineae</taxon>
        <taxon>Coniophoraceae</taxon>
        <taxon>Coniophora</taxon>
    </lineage>
</organism>
<keyword evidence="1" id="KW-0548">Nucleotidyltransferase</keyword>
<dbReference type="OMA" id="YKKNDAF"/>
<keyword evidence="1" id="KW-0694">RNA-binding</keyword>
<dbReference type="Proteomes" id="UP000053558">
    <property type="component" value="Unassembled WGS sequence"/>
</dbReference>
<dbReference type="EMBL" id="JH711573">
    <property type="protein sequence ID" value="EIW86346.1"/>
    <property type="molecule type" value="Genomic_DNA"/>
</dbReference>
<dbReference type="Pfam" id="PF05183">
    <property type="entry name" value="RdRP"/>
    <property type="match status" value="1"/>
</dbReference>
<keyword evidence="1" id="KW-0696">RNA-directed RNA polymerase</keyword>
<dbReference type="GO" id="GO:0003723">
    <property type="term" value="F:RNA binding"/>
    <property type="evidence" value="ECO:0007669"/>
    <property type="project" value="UniProtKB-KW"/>
</dbReference>
<evidence type="ECO:0000256" key="1">
    <source>
        <dbReference type="RuleBase" id="RU363098"/>
    </source>
</evidence>
<comment type="caution">
    <text evidence="3">The sequence shown here is derived from an EMBL/GenBank/DDBJ whole genome shotgun (WGS) entry which is preliminary data.</text>
</comment>
<dbReference type="RefSeq" id="XP_007763182.1">
    <property type="nucleotide sequence ID" value="XM_007764992.1"/>
</dbReference>
<feature type="domain" description="RDRP core" evidence="2">
    <location>
        <begin position="432"/>
        <end position="1016"/>
    </location>
</feature>
<dbReference type="GO" id="GO:0003968">
    <property type="term" value="F:RNA-directed RNA polymerase activity"/>
    <property type="evidence" value="ECO:0007669"/>
    <property type="project" value="UniProtKB-KW"/>
</dbReference>
<evidence type="ECO:0000313" key="3">
    <source>
        <dbReference type="EMBL" id="EIW86346.1"/>
    </source>
</evidence>
<accession>A0A5M3N4X1</accession>
<gene>
    <name evidence="3" type="ORF">CONPUDRAFT_114545</name>
</gene>
<keyword evidence="1" id="KW-0808">Transferase</keyword>
<protein>
    <recommendedName>
        <fullName evidence="1">RNA-dependent RNA polymerase</fullName>
        <ecNumber evidence="1">2.7.7.48</ecNumber>
    </recommendedName>
</protein>
<dbReference type="OrthoDB" id="6513042at2759"/>